<reference evidence="1 2" key="1">
    <citation type="submission" date="2023-07" db="EMBL/GenBank/DDBJ databases">
        <title>Sequencing the genomes of 1000 actinobacteria strains.</title>
        <authorList>
            <person name="Klenk H.-P."/>
        </authorList>
    </citation>
    <scope>NUCLEOTIDE SEQUENCE [LARGE SCALE GENOMIC DNA]</scope>
    <source>
        <strain evidence="1 2">DSM 17163</strain>
    </source>
</reference>
<dbReference type="Proteomes" id="UP001243212">
    <property type="component" value="Unassembled WGS sequence"/>
</dbReference>
<sequence length="80" mass="8849">MCEIVLHPLDSSVYFPCSNSPDLADEVAWVICGSRESSGVASTWAKPHVYVPRTPQNFFWHAGVSRIPPDPTYQRGVSNS</sequence>
<organism evidence="1 2">
    <name type="scientific">Trueperella bonasi</name>
    <dbReference type="NCBI Taxonomy" id="312286"/>
    <lineage>
        <taxon>Bacteria</taxon>
        <taxon>Bacillati</taxon>
        <taxon>Actinomycetota</taxon>
        <taxon>Actinomycetes</taxon>
        <taxon>Actinomycetales</taxon>
        <taxon>Actinomycetaceae</taxon>
        <taxon>Trueperella</taxon>
    </lineage>
</organism>
<evidence type="ECO:0000313" key="1">
    <source>
        <dbReference type="EMBL" id="MDP9806124.1"/>
    </source>
</evidence>
<protein>
    <submittedName>
        <fullName evidence="1">Uncharacterized protein</fullName>
    </submittedName>
</protein>
<accession>A0ABT9NFG4</accession>
<comment type="caution">
    <text evidence="1">The sequence shown here is derived from an EMBL/GenBank/DDBJ whole genome shotgun (WGS) entry which is preliminary data.</text>
</comment>
<gene>
    <name evidence="1" type="ORF">J2S70_000706</name>
</gene>
<dbReference type="EMBL" id="JAUSQX010000001">
    <property type="protein sequence ID" value="MDP9806124.1"/>
    <property type="molecule type" value="Genomic_DNA"/>
</dbReference>
<evidence type="ECO:0000313" key="2">
    <source>
        <dbReference type="Proteomes" id="UP001243212"/>
    </source>
</evidence>
<keyword evidence="2" id="KW-1185">Reference proteome</keyword>
<name>A0ABT9NFG4_9ACTO</name>
<proteinExistence type="predicted"/>